<feature type="region of interest" description="Disordered" evidence="4">
    <location>
        <begin position="365"/>
        <end position="385"/>
    </location>
</feature>
<evidence type="ECO:0000256" key="3">
    <source>
        <dbReference type="ARBA" id="ARBA00023242"/>
    </source>
</evidence>
<evidence type="ECO:0000313" key="6">
    <source>
        <dbReference type="Proteomes" id="UP000016930"/>
    </source>
</evidence>
<evidence type="ECO:0000256" key="2">
    <source>
        <dbReference type="ARBA" id="ARBA00023163"/>
    </source>
</evidence>
<keyword evidence="3" id="KW-0539">Nucleus</keyword>
<dbReference type="Proteomes" id="UP000016930">
    <property type="component" value="Unassembled WGS sequence"/>
</dbReference>
<organism evidence="5 6">
    <name type="scientific">Ceriporiopsis subvermispora (strain B)</name>
    <name type="common">White-rot fungus</name>
    <name type="synonym">Gelatoporia subvermispora</name>
    <dbReference type="NCBI Taxonomy" id="914234"/>
    <lineage>
        <taxon>Eukaryota</taxon>
        <taxon>Fungi</taxon>
        <taxon>Dikarya</taxon>
        <taxon>Basidiomycota</taxon>
        <taxon>Agaricomycotina</taxon>
        <taxon>Agaricomycetes</taxon>
        <taxon>Polyporales</taxon>
        <taxon>Gelatoporiaceae</taxon>
        <taxon>Gelatoporia</taxon>
    </lineage>
</organism>
<keyword evidence="6" id="KW-1185">Reference proteome</keyword>
<feature type="region of interest" description="Disordered" evidence="4">
    <location>
        <begin position="1"/>
        <end position="84"/>
    </location>
</feature>
<evidence type="ECO:0000256" key="4">
    <source>
        <dbReference type="SAM" id="MobiDB-lite"/>
    </source>
</evidence>
<comment type="subcellular location">
    <subcellularLocation>
        <location evidence="1">Nucleus</location>
    </subcellularLocation>
</comment>
<feature type="region of interest" description="Disordered" evidence="4">
    <location>
        <begin position="97"/>
        <end position="118"/>
    </location>
</feature>
<dbReference type="PANTHER" id="PTHR15052">
    <property type="entry name" value="RNA POLYMERASE III TRANSCRIPTION INITIATION FACTOR COMPLEX SUBUNIT"/>
    <property type="match status" value="1"/>
</dbReference>
<dbReference type="AlphaFoldDB" id="M2RI05"/>
<dbReference type="EMBL" id="KB445795">
    <property type="protein sequence ID" value="EMD38122.1"/>
    <property type="molecule type" value="Genomic_DNA"/>
</dbReference>
<dbReference type="STRING" id="914234.M2RI05"/>
<dbReference type="InterPro" id="IPR036322">
    <property type="entry name" value="WD40_repeat_dom_sf"/>
</dbReference>
<dbReference type="SUPFAM" id="SSF50978">
    <property type="entry name" value="WD40 repeat-like"/>
    <property type="match status" value="1"/>
</dbReference>
<name>M2RI05_CERS8</name>
<feature type="compositionally biased region" description="Basic and acidic residues" evidence="4">
    <location>
        <begin position="372"/>
        <end position="385"/>
    </location>
</feature>
<gene>
    <name evidence="5" type="ORF">CERSUDRAFT_134701</name>
</gene>
<dbReference type="GO" id="GO:0000127">
    <property type="term" value="C:transcription factor TFIIIC complex"/>
    <property type="evidence" value="ECO:0007669"/>
    <property type="project" value="TreeGrafter"/>
</dbReference>
<feature type="compositionally biased region" description="Acidic residues" evidence="4">
    <location>
        <begin position="50"/>
        <end position="73"/>
    </location>
</feature>
<dbReference type="OrthoDB" id="4703at2759"/>
<dbReference type="PANTHER" id="PTHR15052:SF2">
    <property type="entry name" value="GENERAL TRANSCRIPTION FACTOR 3C POLYPEPTIDE 2"/>
    <property type="match status" value="1"/>
</dbReference>
<dbReference type="InterPro" id="IPR015943">
    <property type="entry name" value="WD40/YVTN_repeat-like_dom_sf"/>
</dbReference>
<dbReference type="Gene3D" id="2.130.10.10">
    <property type="entry name" value="YVTN repeat-like/Quinoprotein amine dehydrogenase"/>
    <property type="match status" value="1"/>
</dbReference>
<evidence type="ECO:0008006" key="7">
    <source>
        <dbReference type="Google" id="ProtNLM"/>
    </source>
</evidence>
<feature type="non-terminal residue" evidence="5">
    <location>
        <position position="1"/>
    </location>
</feature>
<dbReference type="InterPro" id="IPR052416">
    <property type="entry name" value="GTF3C_component"/>
</dbReference>
<accession>M2RI05</accession>
<reference evidence="5 6" key="1">
    <citation type="journal article" date="2012" name="Proc. Natl. Acad. Sci. U.S.A.">
        <title>Comparative genomics of Ceriporiopsis subvermispora and Phanerochaete chrysosporium provide insight into selective ligninolysis.</title>
        <authorList>
            <person name="Fernandez-Fueyo E."/>
            <person name="Ruiz-Duenas F.J."/>
            <person name="Ferreira P."/>
            <person name="Floudas D."/>
            <person name="Hibbett D.S."/>
            <person name="Canessa P."/>
            <person name="Larrondo L.F."/>
            <person name="James T.Y."/>
            <person name="Seelenfreund D."/>
            <person name="Lobos S."/>
            <person name="Polanco R."/>
            <person name="Tello M."/>
            <person name="Honda Y."/>
            <person name="Watanabe T."/>
            <person name="Watanabe T."/>
            <person name="Ryu J.S."/>
            <person name="Kubicek C.P."/>
            <person name="Schmoll M."/>
            <person name="Gaskell J."/>
            <person name="Hammel K.E."/>
            <person name="St John F.J."/>
            <person name="Vanden Wymelenberg A."/>
            <person name="Sabat G."/>
            <person name="Splinter BonDurant S."/>
            <person name="Syed K."/>
            <person name="Yadav J.S."/>
            <person name="Doddapaneni H."/>
            <person name="Subramanian V."/>
            <person name="Lavin J.L."/>
            <person name="Oguiza J.A."/>
            <person name="Perez G."/>
            <person name="Pisabarro A.G."/>
            <person name="Ramirez L."/>
            <person name="Santoyo F."/>
            <person name="Master E."/>
            <person name="Coutinho P.M."/>
            <person name="Henrissat B."/>
            <person name="Lombard V."/>
            <person name="Magnuson J.K."/>
            <person name="Kuees U."/>
            <person name="Hori C."/>
            <person name="Igarashi K."/>
            <person name="Samejima M."/>
            <person name="Held B.W."/>
            <person name="Barry K.W."/>
            <person name="LaButti K.M."/>
            <person name="Lapidus A."/>
            <person name="Lindquist E.A."/>
            <person name="Lucas S.M."/>
            <person name="Riley R."/>
            <person name="Salamov A.A."/>
            <person name="Hoffmeister D."/>
            <person name="Schwenk D."/>
            <person name="Hadar Y."/>
            <person name="Yarden O."/>
            <person name="de Vries R.P."/>
            <person name="Wiebenga A."/>
            <person name="Stenlid J."/>
            <person name="Eastwood D."/>
            <person name="Grigoriev I.V."/>
            <person name="Berka R.M."/>
            <person name="Blanchette R.A."/>
            <person name="Kersten P."/>
            <person name="Martinez A.T."/>
            <person name="Vicuna R."/>
            <person name="Cullen D."/>
        </authorList>
    </citation>
    <scope>NUCLEOTIDE SEQUENCE [LARGE SCALE GENOMIC DNA]</scope>
    <source>
        <strain evidence="5 6">B</strain>
    </source>
</reference>
<sequence>MGRQLRSRTSRPNYAAMYQFEDAEEAGPSGSRPLVLEEEDSGSDFAPEVNAEEQVGEEEDDELEDDVDNDAEEETRPTKTALPSSISALDISVVSAGRASGRQGGNKASQPRKKAVSLAPGLSVSASGLRQAHSLPNVHHRHRAIPLWRKPGSIERLSEPPALFEPDKTELTNSWGSIPAVAERINKAWGYNVGPGPLWELLEDRGWYKEAIDGINADEEKKRRPRVHEYISADSSTILSTSDAQAYLPHGAGAGSSDELRGPPPVTCSFGSFEGQTRVQIQMFGSRKIAEYIPGSKSHVFNAGAPVWGLDWCPVHPDDRARHSHKQYLAVAPFPSKDHSPAIGNRVQRPAPSCIQIWSLSSCGQPEAADESNEKLGKSQRGEDDTGEMHCEMVLCLECGPAFEVKWCPLPSNSPAEHSTGGKLGIIAGTFEDGSLSLFAVPDPTEVRVHAGEESADGPVYVRLAEPLLRIEVEGTTCYTLDWANSEVIAVGCTNGAIAVYNVGQALRTESALSKLLPTHYFTTHQSAVRAIGWIRAPSVSTTGVYSDDNPTIIASGGYDGVECVTDLQDSVGNVVNRTRDVINTLCYSAYAGGVMTVDHENMIKS</sequence>
<dbReference type="GO" id="GO:0005634">
    <property type="term" value="C:nucleus"/>
    <property type="evidence" value="ECO:0007669"/>
    <property type="project" value="UniProtKB-SubCell"/>
</dbReference>
<keyword evidence="2" id="KW-0804">Transcription</keyword>
<evidence type="ECO:0000313" key="5">
    <source>
        <dbReference type="EMBL" id="EMD38122.1"/>
    </source>
</evidence>
<evidence type="ECO:0000256" key="1">
    <source>
        <dbReference type="ARBA" id="ARBA00004123"/>
    </source>
</evidence>
<protein>
    <recommendedName>
        <fullName evidence="7">WD40 repeat-like protein</fullName>
    </recommendedName>
</protein>
<dbReference type="GO" id="GO:0006383">
    <property type="term" value="P:transcription by RNA polymerase III"/>
    <property type="evidence" value="ECO:0007669"/>
    <property type="project" value="TreeGrafter"/>
</dbReference>
<proteinExistence type="predicted"/>
<dbReference type="HOGENOM" id="CLU_019415_0_0_1"/>